<evidence type="ECO:0000313" key="1">
    <source>
        <dbReference type="EMBL" id="MCU4742940.1"/>
    </source>
</evidence>
<dbReference type="Proteomes" id="UP001320972">
    <property type="component" value="Unassembled WGS sequence"/>
</dbReference>
<comment type="caution">
    <text evidence="1">The sequence shown here is derived from an EMBL/GenBank/DDBJ whole genome shotgun (WGS) entry which is preliminary data.</text>
</comment>
<proteinExistence type="predicted"/>
<dbReference type="EMBL" id="JAOPKB010000013">
    <property type="protein sequence ID" value="MCU4974731.1"/>
    <property type="molecule type" value="Genomic_DNA"/>
</dbReference>
<accession>A0AAP3E306</accession>
<evidence type="ECO:0000313" key="2">
    <source>
        <dbReference type="EMBL" id="MCU4974731.1"/>
    </source>
</evidence>
<dbReference type="RefSeq" id="WP_338004748.1">
    <property type="nucleotide sequence ID" value="NZ_JAOPKA010000011.1"/>
</dbReference>
<sequence>MNTAHCGECEWTAAAEVPSRDINQAMIDHYVETGHSPIVRESVVHEILSTVDEPAPRTDQ</sequence>
<dbReference type="AlphaFoldDB" id="A0AAP3E306"/>
<reference evidence="1 3" key="1">
    <citation type="submission" date="2022-09" db="EMBL/GenBank/DDBJ databases">
        <title>Enrichment on poylsaccharides allowed isolation of novel metabolic and taxonomic groups of Haloarchaea.</title>
        <authorList>
            <person name="Sorokin D.Y."/>
            <person name="Elcheninov A.G."/>
            <person name="Khizhniak T.V."/>
            <person name="Kolganova T.V."/>
            <person name="Kublanov I.V."/>
        </authorList>
    </citation>
    <scope>NUCLEOTIDE SEQUENCE</scope>
    <source>
        <strain evidence="2 3">AArc-m2/3/4</strain>
        <strain evidence="1">AArc-xg1-1</strain>
    </source>
</reference>
<dbReference type="EMBL" id="JAOPKA010000011">
    <property type="protein sequence ID" value="MCU4742940.1"/>
    <property type="molecule type" value="Genomic_DNA"/>
</dbReference>
<organism evidence="1 4">
    <name type="scientific">Natronoglomus mannanivorans</name>
    <dbReference type="NCBI Taxonomy" id="2979990"/>
    <lineage>
        <taxon>Archaea</taxon>
        <taxon>Methanobacteriati</taxon>
        <taxon>Methanobacteriota</taxon>
        <taxon>Stenosarchaea group</taxon>
        <taxon>Halobacteria</taxon>
        <taxon>Halobacteriales</taxon>
        <taxon>Natrialbaceae</taxon>
        <taxon>Natronoglomus</taxon>
    </lineage>
</organism>
<name>A0AAP3E306_9EURY</name>
<evidence type="ECO:0008006" key="5">
    <source>
        <dbReference type="Google" id="ProtNLM"/>
    </source>
</evidence>
<gene>
    <name evidence="2" type="ORF">OB955_18590</name>
    <name evidence="1" type="ORF">OB960_16250</name>
</gene>
<evidence type="ECO:0000313" key="4">
    <source>
        <dbReference type="Proteomes" id="UP001321018"/>
    </source>
</evidence>
<dbReference type="Proteomes" id="UP001321018">
    <property type="component" value="Unassembled WGS sequence"/>
</dbReference>
<keyword evidence="3" id="KW-1185">Reference proteome</keyword>
<evidence type="ECO:0000313" key="3">
    <source>
        <dbReference type="Proteomes" id="UP001320972"/>
    </source>
</evidence>
<protein>
    <recommendedName>
        <fullName evidence="5">DUF1059 domain-containing protein</fullName>
    </recommendedName>
</protein>